<organism evidence="1 2">
    <name type="scientific">Arthrobacter alpinus</name>
    <dbReference type="NCBI Taxonomy" id="656366"/>
    <lineage>
        <taxon>Bacteria</taxon>
        <taxon>Bacillati</taxon>
        <taxon>Actinomycetota</taxon>
        <taxon>Actinomycetes</taxon>
        <taxon>Micrococcales</taxon>
        <taxon>Micrococcaceae</taxon>
        <taxon>Arthrobacter</taxon>
    </lineage>
</organism>
<dbReference type="PATRIC" id="fig|656366.3.peg.1256"/>
<evidence type="ECO:0000313" key="2">
    <source>
        <dbReference type="Proteomes" id="UP000062833"/>
    </source>
</evidence>
<dbReference type="KEGG" id="aaq:AOC05_05885"/>
<dbReference type="SUPFAM" id="SSF50475">
    <property type="entry name" value="FMN-binding split barrel"/>
    <property type="match status" value="1"/>
</dbReference>
<dbReference type="InterPro" id="IPR024747">
    <property type="entry name" value="Pyridox_Oxase-rel"/>
</dbReference>
<keyword evidence="2" id="KW-1185">Reference proteome</keyword>
<dbReference type="InterPro" id="IPR012349">
    <property type="entry name" value="Split_barrel_FMN-bd"/>
</dbReference>
<sequence>MDEKRVAPKVENLSPGQCWKLLSETSIGRLAVTVDGHPDVFPVNYQVDGESLIFRTGGGTKIDALRADARVAVEADAVSAEFGLAWSVVVKGRAEIAAADDEVLNTTKQGMFPWQGVGKDHLVRVVAEEVTGKRFTLDASMSWRIPLDDAIRAGLE</sequence>
<evidence type="ECO:0000313" key="1">
    <source>
        <dbReference type="EMBL" id="ALE91972.1"/>
    </source>
</evidence>
<protein>
    <submittedName>
        <fullName evidence="1">Flavin-nucleotide-binding protein</fullName>
    </submittedName>
</protein>
<reference evidence="2" key="1">
    <citation type="submission" date="2015-09" db="EMBL/GenBank/DDBJ databases">
        <title>Complete genome of Arthrobacter alpinus strain R3.8.</title>
        <authorList>
            <person name="See-Too W.S."/>
            <person name="Chan K.G."/>
        </authorList>
    </citation>
    <scope>NUCLEOTIDE SEQUENCE [LARGE SCALE GENOMIC DNA]</scope>
    <source>
        <strain evidence="2">R3.8</strain>
    </source>
</reference>
<gene>
    <name evidence="1" type="ORF">AOC05_05885</name>
</gene>
<dbReference type="EMBL" id="CP012677">
    <property type="protein sequence ID" value="ALE91972.1"/>
    <property type="molecule type" value="Genomic_DNA"/>
</dbReference>
<accession>A0A0M4QM09</accession>
<proteinExistence type="predicted"/>
<dbReference type="OrthoDB" id="7062584at2"/>
<dbReference type="Pfam" id="PF12900">
    <property type="entry name" value="Pyridox_ox_2"/>
    <property type="match status" value="1"/>
</dbReference>
<dbReference type="RefSeq" id="WP_062006435.1">
    <property type="nucleotide sequence ID" value="NZ_CP012677.1"/>
</dbReference>
<name>A0A0M4QM09_9MICC</name>
<dbReference type="Proteomes" id="UP000062833">
    <property type="component" value="Chromosome"/>
</dbReference>
<dbReference type="Gene3D" id="2.30.110.10">
    <property type="entry name" value="Electron Transport, Fmn-binding Protein, Chain A"/>
    <property type="match status" value="1"/>
</dbReference>
<dbReference type="AlphaFoldDB" id="A0A0M4QM09"/>